<feature type="DNA-binding region" description="H-T-H motif" evidence="4">
    <location>
        <begin position="29"/>
        <end position="48"/>
    </location>
</feature>
<evidence type="ECO:0000313" key="7">
    <source>
        <dbReference type="EMBL" id="MDN3242171.1"/>
    </source>
</evidence>
<dbReference type="PANTHER" id="PTHR30055:SF234">
    <property type="entry name" value="HTH-TYPE TRANSCRIPTIONAL REGULATOR BETI"/>
    <property type="match status" value="1"/>
</dbReference>
<dbReference type="InterPro" id="IPR041479">
    <property type="entry name" value="TetR_CgmR_C"/>
</dbReference>
<dbReference type="Gene3D" id="1.10.357.10">
    <property type="entry name" value="Tetracycline Repressor, domain 2"/>
    <property type="match status" value="1"/>
</dbReference>
<accession>A0ABT7YRS2</accession>
<comment type="caution">
    <text evidence="6">The sequence shown here is derived from an EMBL/GenBank/DDBJ whole genome shotgun (WGS) entry which is preliminary data.</text>
</comment>
<evidence type="ECO:0000256" key="1">
    <source>
        <dbReference type="ARBA" id="ARBA00023015"/>
    </source>
</evidence>
<dbReference type="EMBL" id="JAUEMJ010000007">
    <property type="protein sequence ID" value="MDN3242171.1"/>
    <property type="molecule type" value="Genomic_DNA"/>
</dbReference>
<reference evidence="6" key="1">
    <citation type="submission" date="2023-06" db="EMBL/GenBank/DDBJ databases">
        <title>Gycomyces niveus sp.nov., a novel actinomycete isolated from soil in Shouguang.</title>
        <authorList>
            <person name="Yang X."/>
            <person name="Zhao J."/>
        </authorList>
    </citation>
    <scope>NUCLEOTIDE SEQUENCE</scope>
    <source>
        <strain evidence="6">NEAU C2</strain>
    </source>
</reference>
<keyword evidence="8" id="KW-1185">Reference proteome</keyword>
<dbReference type="Pfam" id="PF00440">
    <property type="entry name" value="TetR_N"/>
    <property type="match status" value="1"/>
</dbReference>
<dbReference type="EMBL" id="JAUEMJ010000004">
    <property type="protein sequence ID" value="MDN3241345.1"/>
    <property type="molecule type" value="Genomic_DNA"/>
</dbReference>
<dbReference type="InterPro" id="IPR050109">
    <property type="entry name" value="HTH-type_TetR-like_transc_reg"/>
</dbReference>
<evidence type="ECO:0000256" key="3">
    <source>
        <dbReference type="ARBA" id="ARBA00023163"/>
    </source>
</evidence>
<evidence type="ECO:0000256" key="4">
    <source>
        <dbReference type="PROSITE-ProRule" id="PRU00335"/>
    </source>
</evidence>
<dbReference type="InterPro" id="IPR001647">
    <property type="entry name" value="HTH_TetR"/>
</dbReference>
<dbReference type="RefSeq" id="WP_289958252.1">
    <property type="nucleotide sequence ID" value="NZ_JAUEMJ010000004.1"/>
</dbReference>
<feature type="domain" description="HTH tetR-type" evidence="5">
    <location>
        <begin position="6"/>
        <end position="66"/>
    </location>
</feature>
<dbReference type="PROSITE" id="PS50977">
    <property type="entry name" value="HTH_TETR_2"/>
    <property type="match status" value="1"/>
</dbReference>
<keyword evidence="2 4" id="KW-0238">DNA-binding</keyword>
<proteinExistence type="predicted"/>
<dbReference type="Pfam" id="PF17937">
    <property type="entry name" value="TetR_C_28"/>
    <property type="match status" value="1"/>
</dbReference>
<evidence type="ECO:0000256" key="2">
    <source>
        <dbReference type="ARBA" id="ARBA00023125"/>
    </source>
</evidence>
<dbReference type="SUPFAM" id="SSF46689">
    <property type="entry name" value="Homeodomain-like"/>
    <property type="match status" value="1"/>
</dbReference>
<sequence>MKEPEITTRDRILNALQRILVDQGSSGVTLEKVAAEAGVSKGGLLYHFKSKSELYDGLARRHRAVEEANIAQARERGVVEMFLEVSWVESEESAAGLWALLTALRGTGELSEQARADVLFIFNGWRDLIHEQVPDPVTAEIVRLVGDGLFLSALAGAPLPDRAVVEQILRRLSGEAAEPDPET</sequence>
<keyword evidence="3" id="KW-0804">Transcription</keyword>
<evidence type="ECO:0000313" key="8">
    <source>
        <dbReference type="Proteomes" id="UP001171902"/>
    </source>
</evidence>
<gene>
    <name evidence="6" type="ORF">QWI33_16585</name>
    <name evidence="7" type="ORF">QWI33_20800</name>
</gene>
<keyword evidence="1" id="KW-0805">Transcription regulation</keyword>
<dbReference type="InterPro" id="IPR009057">
    <property type="entry name" value="Homeodomain-like_sf"/>
</dbReference>
<evidence type="ECO:0000313" key="6">
    <source>
        <dbReference type="EMBL" id="MDN3241345.1"/>
    </source>
</evidence>
<name>A0ABT7YRS2_9ACTN</name>
<organism evidence="6 8">
    <name type="scientific">Glycomyces tritici</name>
    <dbReference type="NCBI Taxonomy" id="2665176"/>
    <lineage>
        <taxon>Bacteria</taxon>
        <taxon>Bacillati</taxon>
        <taxon>Actinomycetota</taxon>
        <taxon>Actinomycetes</taxon>
        <taxon>Glycomycetales</taxon>
        <taxon>Glycomycetaceae</taxon>
        <taxon>Glycomyces</taxon>
    </lineage>
</organism>
<dbReference type="PANTHER" id="PTHR30055">
    <property type="entry name" value="HTH-TYPE TRANSCRIPTIONAL REGULATOR RUTR"/>
    <property type="match status" value="1"/>
</dbReference>
<dbReference type="Proteomes" id="UP001171902">
    <property type="component" value="Unassembled WGS sequence"/>
</dbReference>
<dbReference type="PRINTS" id="PR00455">
    <property type="entry name" value="HTHTETR"/>
</dbReference>
<protein>
    <submittedName>
        <fullName evidence="6">TetR/AcrR family transcriptional regulator</fullName>
    </submittedName>
</protein>
<evidence type="ECO:0000259" key="5">
    <source>
        <dbReference type="PROSITE" id="PS50977"/>
    </source>
</evidence>